<keyword evidence="2" id="KW-1133">Transmembrane helix</keyword>
<evidence type="ECO:0000259" key="3">
    <source>
        <dbReference type="Pfam" id="PF02470"/>
    </source>
</evidence>
<feature type="domain" description="Mce/MlaD" evidence="3">
    <location>
        <begin position="42"/>
        <end position="123"/>
    </location>
</feature>
<evidence type="ECO:0000256" key="2">
    <source>
        <dbReference type="SAM" id="Phobius"/>
    </source>
</evidence>
<dbReference type="PANTHER" id="PTHR33371">
    <property type="entry name" value="INTERMEMBRANE PHOSPHOLIPID TRANSPORT SYSTEM BINDING PROTEIN MLAD-RELATED"/>
    <property type="match status" value="1"/>
</dbReference>
<proteinExistence type="predicted"/>
<dbReference type="PANTHER" id="PTHR33371:SF4">
    <property type="entry name" value="INTERMEMBRANE PHOSPHOLIPID TRANSPORT SYSTEM BINDING PROTEIN MLAD"/>
    <property type="match status" value="1"/>
</dbReference>
<evidence type="ECO:0000313" key="4">
    <source>
        <dbReference type="EMBL" id="CAB4928655.1"/>
    </source>
</evidence>
<accession>A0A6J7ID12</accession>
<dbReference type="InterPro" id="IPR052336">
    <property type="entry name" value="MlaD_Phospholipid_Transporter"/>
</dbReference>
<protein>
    <submittedName>
        <fullName evidence="4">Unannotated protein</fullName>
    </submittedName>
</protein>
<gene>
    <name evidence="4" type="ORF">UFOPK3564_02248</name>
</gene>
<evidence type="ECO:0000256" key="1">
    <source>
        <dbReference type="SAM" id="MobiDB-lite"/>
    </source>
</evidence>
<dbReference type="InterPro" id="IPR003399">
    <property type="entry name" value="Mce/MlaD"/>
</dbReference>
<dbReference type="EMBL" id="CAFBMK010000148">
    <property type="protein sequence ID" value="CAB4928655.1"/>
    <property type="molecule type" value="Genomic_DNA"/>
</dbReference>
<feature type="region of interest" description="Disordered" evidence="1">
    <location>
        <begin position="400"/>
        <end position="464"/>
    </location>
</feature>
<reference evidence="4" key="1">
    <citation type="submission" date="2020-05" db="EMBL/GenBank/DDBJ databases">
        <authorList>
            <person name="Chiriac C."/>
            <person name="Salcher M."/>
            <person name="Ghai R."/>
            <person name="Kavagutti S V."/>
        </authorList>
    </citation>
    <scope>NUCLEOTIDE SEQUENCE</scope>
</reference>
<keyword evidence="2" id="KW-0472">Membrane</keyword>
<dbReference type="Pfam" id="PF02470">
    <property type="entry name" value="MlaD"/>
    <property type="match status" value="1"/>
</dbReference>
<keyword evidence="2" id="KW-0812">Transmembrane</keyword>
<dbReference type="AlphaFoldDB" id="A0A6J7ID12"/>
<feature type="transmembrane region" description="Helical" evidence="2">
    <location>
        <begin position="12"/>
        <end position="31"/>
    </location>
</feature>
<sequence>MNRRRTSLAGSPVLIGAATALIALVAVVLSYNANKGLPFITTYDINARVADAKKLTTSVDVRIGGKRVGQVSEIKAMKAPDGTYYSRLSLKLDQTVAELPVDTKLRIRPKSIIGAKFVELYPGTSTRTLAAGGTIPEDATSASVDLDEVTGLFDANLRRSYRTVIKEAANGFAGRGASLNEGIDALPPVLSSGSRFLSTLADPATNLSGFLRGLDATTQAVLPATNDLGGLFTAAAPTFRAIGAENEANGQTLQLLPSVEDATISASRVAAPVLRDAASLAKELRPGVRELPSTVRALDRAIDRGVPILRRAPVLGSQLQSTLRVADRTLQRRSFNDSLTLLTPTLQELLPPLQLLETQQVKCNYVGLFARNASSAGSAGDENGNWLRIGLVLSADQTLRSPNPDPRLHYQVYPDNDQGPNGQGGCAVGSESYRSGKVIGKVPGQSSGALPRTSAPAGTPKGPR</sequence>
<name>A0A6J7ID12_9ZZZZ</name>
<organism evidence="4">
    <name type="scientific">freshwater metagenome</name>
    <dbReference type="NCBI Taxonomy" id="449393"/>
    <lineage>
        <taxon>unclassified sequences</taxon>
        <taxon>metagenomes</taxon>
        <taxon>ecological metagenomes</taxon>
    </lineage>
</organism>